<dbReference type="InterPro" id="IPR012340">
    <property type="entry name" value="NA-bd_OB-fold"/>
</dbReference>
<dbReference type="Pfam" id="PF21543">
    <property type="entry name" value="CvfB_2nd"/>
    <property type="match status" value="1"/>
</dbReference>
<dbReference type="Gene3D" id="1.10.10.10">
    <property type="entry name" value="Winged helix-like DNA-binding domain superfamily/Winged helix DNA-binding domain"/>
    <property type="match status" value="1"/>
</dbReference>
<gene>
    <name evidence="5" type="ORF">SAMN04488569_100455</name>
</gene>
<evidence type="ECO:0000256" key="1">
    <source>
        <dbReference type="PIRNR" id="PIRNR012524"/>
    </source>
</evidence>
<protein>
    <submittedName>
        <fullName evidence="5">Uncharacterized protein</fullName>
    </submittedName>
</protein>
<dbReference type="PANTHER" id="PTHR37296">
    <property type="entry name" value="CONSERVED VIRULENCE FACTOR B"/>
    <property type="match status" value="1"/>
</dbReference>
<feature type="domain" description="Conserved virulence factor B second S1" evidence="3">
    <location>
        <begin position="70"/>
        <end position="131"/>
    </location>
</feature>
<evidence type="ECO:0000259" key="3">
    <source>
        <dbReference type="Pfam" id="PF21191"/>
    </source>
</evidence>
<evidence type="ECO:0000313" key="5">
    <source>
        <dbReference type="EMBL" id="SFJ97115.1"/>
    </source>
</evidence>
<organism evidence="5 6">
    <name type="scientific">Marinilactibacillus piezotolerans</name>
    <dbReference type="NCBI Taxonomy" id="258723"/>
    <lineage>
        <taxon>Bacteria</taxon>
        <taxon>Bacillati</taxon>
        <taxon>Bacillota</taxon>
        <taxon>Bacilli</taxon>
        <taxon>Lactobacillales</taxon>
        <taxon>Carnobacteriaceae</taxon>
        <taxon>Marinilactibacillus</taxon>
    </lineage>
</organism>
<comment type="similarity">
    <text evidence="1">Belongs to the CvfB family.</text>
</comment>
<name>A0A1I3VPF2_9LACT</name>
<feature type="domain" description="Conserved virulence factor B-like winged helix" evidence="2">
    <location>
        <begin position="223"/>
        <end position="281"/>
    </location>
</feature>
<sequence length="290" mass="32969">MNTGKVITGMVTDKNNKVTFVQNNGITYQVVSENSIDLTLGQTIEGFAYTDKEGNQLFSLEIPEVRVGNFGWGDVIDVKRSLGVFVNVNWKNKDLVISLDDLPNEGHLWPKKGDRLYVTVVVDEKDRMWGKLAEEEDFYAVSKPGLKESHNLNVSGHTFRMKKSGTYFYTEDNYVGFIHPSEREREPRLGELVNGRIIGLREDGVYYVSMMPRAHEVLDDDAAMLLEVLRRSPDQKFEYNDKSDPQSIKNHFGISKGQFKRALGRLLKQNLIEQDATGTKLIKESQTDNA</sequence>
<dbReference type="InterPro" id="IPR036388">
    <property type="entry name" value="WH-like_DNA-bd_sf"/>
</dbReference>
<dbReference type="InterPro" id="IPR048588">
    <property type="entry name" value="CvfB_S1_2nd"/>
</dbReference>
<dbReference type="AlphaFoldDB" id="A0A1I3VPF2"/>
<evidence type="ECO:0000259" key="2">
    <source>
        <dbReference type="Pfam" id="PF17783"/>
    </source>
</evidence>
<dbReference type="Gene3D" id="2.40.50.140">
    <property type="entry name" value="Nucleic acid-binding proteins"/>
    <property type="match status" value="2"/>
</dbReference>
<evidence type="ECO:0000313" key="6">
    <source>
        <dbReference type="Proteomes" id="UP000199589"/>
    </source>
</evidence>
<dbReference type="Pfam" id="PF17783">
    <property type="entry name" value="WHD_CvfB"/>
    <property type="match status" value="1"/>
</dbReference>
<dbReference type="PANTHER" id="PTHR37296:SF1">
    <property type="entry name" value="CONSERVED VIRULENCE FACTOR B"/>
    <property type="match status" value="1"/>
</dbReference>
<dbReference type="EMBL" id="FOSJ01000004">
    <property type="protein sequence ID" value="SFJ97115.1"/>
    <property type="molecule type" value="Genomic_DNA"/>
</dbReference>
<proteinExistence type="inferred from homology"/>
<dbReference type="InterPro" id="IPR040764">
    <property type="entry name" value="CvfB_WH"/>
</dbReference>
<keyword evidence="6" id="KW-1185">Reference proteome</keyword>
<dbReference type="RefSeq" id="WP_072694680.1">
    <property type="nucleotide sequence ID" value="NZ_FOSJ01000004.1"/>
</dbReference>
<evidence type="ECO:0000259" key="4">
    <source>
        <dbReference type="Pfam" id="PF21543"/>
    </source>
</evidence>
<dbReference type="InterPro" id="IPR014464">
    <property type="entry name" value="CvfB_fam"/>
</dbReference>
<reference evidence="6" key="1">
    <citation type="submission" date="2016-10" db="EMBL/GenBank/DDBJ databases">
        <authorList>
            <person name="Varghese N."/>
            <person name="Submissions S."/>
        </authorList>
    </citation>
    <scope>NUCLEOTIDE SEQUENCE [LARGE SCALE GENOMIC DNA]</scope>
    <source>
        <strain evidence="6">DSM 16108</strain>
    </source>
</reference>
<dbReference type="PIRSF" id="PIRSF012524">
    <property type="entry name" value="YitL_S1"/>
    <property type="match status" value="1"/>
</dbReference>
<dbReference type="Pfam" id="PF21191">
    <property type="entry name" value="CvfB_1st"/>
    <property type="match status" value="1"/>
</dbReference>
<dbReference type="OrthoDB" id="9801597at2"/>
<feature type="domain" description="Conserved virulence factor B third S1" evidence="4">
    <location>
        <begin position="139"/>
        <end position="212"/>
    </location>
</feature>
<dbReference type="Gene3D" id="2.40.50.330">
    <property type="match status" value="1"/>
</dbReference>
<dbReference type="InterPro" id="IPR048587">
    <property type="entry name" value="CvfB_S1_3rd"/>
</dbReference>
<dbReference type="Proteomes" id="UP000199589">
    <property type="component" value="Unassembled WGS sequence"/>
</dbReference>
<accession>A0A1I3VPF2</accession>